<gene>
    <name evidence="1" type="ORF">SDC9_158470</name>
</gene>
<comment type="caution">
    <text evidence="1">The sequence shown here is derived from an EMBL/GenBank/DDBJ whole genome shotgun (WGS) entry which is preliminary data.</text>
</comment>
<reference evidence="1" key="1">
    <citation type="submission" date="2019-08" db="EMBL/GenBank/DDBJ databases">
        <authorList>
            <person name="Kucharzyk K."/>
            <person name="Murdoch R.W."/>
            <person name="Higgins S."/>
            <person name="Loffler F."/>
        </authorList>
    </citation>
    <scope>NUCLEOTIDE SEQUENCE</scope>
</reference>
<dbReference type="AlphaFoldDB" id="A0A645FCT2"/>
<accession>A0A645FCT2</accession>
<proteinExistence type="predicted"/>
<dbReference type="EMBL" id="VSSQ01057368">
    <property type="protein sequence ID" value="MPN11169.1"/>
    <property type="molecule type" value="Genomic_DNA"/>
</dbReference>
<organism evidence="1">
    <name type="scientific">bioreactor metagenome</name>
    <dbReference type="NCBI Taxonomy" id="1076179"/>
    <lineage>
        <taxon>unclassified sequences</taxon>
        <taxon>metagenomes</taxon>
        <taxon>ecological metagenomes</taxon>
    </lineage>
</organism>
<sequence>MVIAGGNVHNARFFDFLGYLININCLCNLGIAPCIHLALLIKADTEGGPGNDLLDAVLLHGVRYSHHIQAGRYIHLRVILLRQIDRQKYRTDQNEEQDG</sequence>
<protein>
    <submittedName>
        <fullName evidence="1">Uncharacterized protein</fullName>
    </submittedName>
</protein>
<evidence type="ECO:0000313" key="1">
    <source>
        <dbReference type="EMBL" id="MPN11169.1"/>
    </source>
</evidence>
<name>A0A645FCT2_9ZZZZ</name>